<accession>A0ABT5G072</accession>
<sequence length="191" mass="21289">MHFTLTYSGHLPSTGNAKVKHDIRRKFHPQLKELWRTHPGLAGASNLVKRENGEEGDSSDAAFLTDIRGNDFATLVHPRYYLYAELNILMLRPEAPGAVISQAGDIDNQLKTLFDALRRPTDHSEVPASWSPTDDETPLYCLLEDDKLITKVSVETDRLLIKDANPKEVQLTIRVNVKGTAATWGNIGMIA</sequence>
<keyword evidence="2" id="KW-1185">Reference proteome</keyword>
<proteinExistence type="predicted"/>
<dbReference type="RefSeq" id="WP_272177062.1">
    <property type="nucleotide sequence ID" value="NZ_JAQOSK010000011.1"/>
</dbReference>
<protein>
    <submittedName>
        <fullName evidence="1">Uncharacterized protein</fullName>
    </submittedName>
</protein>
<comment type="caution">
    <text evidence="1">The sequence shown here is derived from an EMBL/GenBank/DDBJ whole genome shotgun (WGS) entry which is preliminary data.</text>
</comment>
<evidence type="ECO:0000313" key="1">
    <source>
        <dbReference type="EMBL" id="MDC2958163.1"/>
    </source>
</evidence>
<dbReference type="Proteomes" id="UP001221328">
    <property type="component" value="Unassembled WGS sequence"/>
</dbReference>
<reference evidence="1 2" key="1">
    <citation type="journal article" date="2015" name="Int. J. Syst. Evol. Microbiol.">
        <title>Streptomyces gilvifuscus sp. nov., an actinomycete that produces antibacterial compounds isolated from soil.</title>
        <authorList>
            <person name="Nguyen T.M."/>
            <person name="Kim J."/>
        </authorList>
    </citation>
    <scope>NUCLEOTIDE SEQUENCE [LARGE SCALE GENOMIC DNA]</scope>
    <source>
        <strain evidence="1 2">T113</strain>
    </source>
</reference>
<gene>
    <name evidence="1" type="ORF">PO587_27325</name>
</gene>
<evidence type="ECO:0000313" key="2">
    <source>
        <dbReference type="Proteomes" id="UP001221328"/>
    </source>
</evidence>
<dbReference type="EMBL" id="JAQOSK010000011">
    <property type="protein sequence ID" value="MDC2958163.1"/>
    <property type="molecule type" value="Genomic_DNA"/>
</dbReference>
<name>A0ABT5G072_9ACTN</name>
<organism evidence="1 2">
    <name type="scientific">Streptomyces gilvifuscus</name>
    <dbReference type="NCBI Taxonomy" id="1550617"/>
    <lineage>
        <taxon>Bacteria</taxon>
        <taxon>Bacillati</taxon>
        <taxon>Actinomycetota</taxon>
        <taxon>Actinomycetes</taxon>
        <taxon>Kitasatosporales</taxon>
        <taxon>Streptomycetaceae</taxon>
        <taxon>Streptomyces</taxon>
    </lineage>
</organism>